<evidence type="ECO:0000313" key="1">
    <source>
        <dbReference type="EMBL" id="KAI5335827.1"/>
    </source>
</evidence>
<dbReference type="EMBL" id="JAJFAZ020000004">
    <property type="protein sequence ID" value="KAI5335827.1"/>
    <property type="molecule type" value="Genomic_DNA"/>
</dbReference>
<comment type="caution">
    <text evidence="1">The sequence shown here is derived from an EMBL/GenBank/DDBJ whole genome shotgun (WGS) entry which is preliminary data.</text>
</comment>
<keyword evidence="2" id="KW-1185">Reference proteome</keyword>
<gene>
    <name evidence="1" type="ORF">L3X38_025961</name>
</gene>
<proteinExistence type="predicted"/>
<organism evidence="1 2">
    <name type="scientific">Prunus dulcis</name>
    <name type="common">Almond</name>
    <name type="synonym">Amygdalus dulcis</name>
    <dbReference type="NCBI Taxonomy" id="3755"/>
    <lineage>
        <taxon>Eukaryota</taxon>
        <taxon>Viridiplantae</taxon>
        <taxon>Streptophyta</taxon>
        <taxon>Embryophyta</taxon>
        <taxon>Tracheophyta</taxon>
        <taxon>Spermatophyta</taxon>
        <taxon>Magnoliopsida</taxon>
        <taxon>eudicotyledons</taxon>
        <taxon>Gunneridae</taxon>
        <taxon>Pentapetalae</taxon>
        <taxon>rosids</taxon>
        <taxon>fabids</taxon>
        <taxon>Rosales</taxon>
        <taxon>Rosaceae</taxon>
        <taxon>Amygdaloideae</taxon>
        <taxon>Amygdaleae</taxon>
        <taxon>Prunus</taxon>
    </lineage>
</organism>
<name>A0AAD4Z6X1_PRUDU</name>
<dbReference type="Proteomes" id="UP001054821">
    <property type="component" value="Chromosome 4"/>
</dbReference>
<sequence length="96" mass="11303">MDRERNAQEVLRLEVVLDECHSVIKHLKYEKNGDRISHVAMIHRLLKEKDELSRMSSRRRVPKVEAKSSKPFEIDDKAEGIETMLSLSFLEREKNV</sequence>
<protein>
    <submittedName>
        <fullName evidence="1">Uncharacterized protein</fullName>
    </submittedName>
</protein>
<accession>A0AAD4Z6X1</accession>
<reference evidence="1 2" key="1">
    <citation type="journal article" date="2022" name="G3 (Bethesda)">
        <title>Whole-genome sequence and methylome profiling of the almond [Prunus dulcis (Mill.) D.A. Webb] cultivar 'Nonpareil'.</title>
        <authorList>
            <person name="D'Amico-Willman K.M."/>
            <person name="Ouma W.Z."/>
            <person name="Meulia T."/>
            <person name="Sideli G.M."/>
            <person name="Gradziel T.M."/>
            <person name="Fresnedo-Ramirez J."/>
        </authorList>
    </citation>
    <scope>NUCLEOTIDE SEQUENCE [LARGE SCALE GENOMIC DNA]</scope>
    <source>
        <strain evidence="1">Clone GOH B32 T37-40</strain>
    </source>
</reference>
<evidence type="ECO:0000313" key="2">
    <source>
        <dbReference type="Proteomes" id="UP001054821"/>
    </source>
</evidence>
<dbReference type="AlphaFoldDB" id="A0AAD4Z6X1"/>